<protein>
    <submittedName>
        <fullName evidence="2">RND transporter</fullName>
    </submittedName>
</protein>
<dbReference type="InterPro" id="IPR045758">
    <property type="entry name" value="AdeT1/2"/>
</dbReference>
<evidence type="ECO:0000313" key="3">
    <source>
        <dbReference type="Proteomes" id="UP000595320"/>
    </source>
</evidence>
<dbReference type="Proteomes" id="UP000595320">
    <property type="component" value="Chromosome"/>
</dbReference>
<dbReference type="Pfam" id="PF19582">
    <property type="entry name" value="AdeT1_2"/>
    <property type="match status" value="1"/>
</dbReference>
<feature type="chain" id="PRO_5031095203" evidence="1">
    <location>
        <begin position="20"/>
        <end position="328"/>
    </location>
</feature>
<dbReference type="SUPFAM" id="SSF53850">
    <property type="entry name" value="Periplasmic binding protein-like II"/>
    <property type="match status" value="1"/>
</dbReference>
<dbReference type="InterPro" id="IPR038404">
    <property type="entry name" value="TRAP_DctP_sf"/>
</dbReference>
<dbReference type="GeneID" id="66211077"/>
<proteinExistence type="predicted"/>
<reference evidence="2 3" key="1">
    <citation type="submission" date="2021-01" db="EMBL/GenBank/DDBJ databases">
        <title>FDA dAtabase for Regulatory Grade micrObial Sequences (FDA-ARGOS): Supporting development and validation of Infectious Disease Dx tests.</title>
        <authorList>
            <person name="Sproer C."/>
            <person name="Gronow S."/>
            <person name="Severitt S."/>
            <person name="Schroder I."/>
            <person name="Tallon L."/>
            <person name="Sadzewicz L."/>
            <person name="Zhao X."/>
            <person name="Boylan J."/>
            <person name="Ott S."/>
            <person name="Bowen H."/>
            <person name="Vavikolanu K."/>
            <person name="Mehta A."/>
            <person name="Aluvathingal J."/>
            <person name="Nadendla S."/>
            <person name="Lowell S."/>
            <person name="Myers T."/>
            <person name="Yan Y."/>
            <person name="Sichtig H."/>
        </authorList>
    </citation>
    <scope>NUCLEOTIDE SEQUENCE [LARGE SCALE GENOMIC DNA]</scope>
    <source>
        <strain evidence="2 3">FDAARGOS_1096</strain>
    </source>
</reference>
<name>A0A7T9UKF0_9GAMM</name>
<gene>
    <name evidence="2" type="ORF">I6I53_06920</name>
</gene>
<accession>A0A7T9UKF0</accession>
<organism evidence="2 3">
    <name type="scientific">Acinetobacter ursingii</name>
    <dbReference type="NCBI Taxonomy" id="108980"/>
    <lineage>
        <taxon>Bacteria</taxon>
        <taxon>Pseudomonadati</taxon>
        <taxon>Pseudomonadota</taxon>
        <taxon>Gammaproteobacteria</taxon>
        <taxon>Moraxellales</taxon>
        <taxon>Moraxellaceae</taxon>
        <taxon>Acinetobacter</taxon>
    </lineage>
</organism>
<dbReference type="EMBL" id="CP068176">
    <property type="protein sequence ID" value="QQT87470.1"/>
    <property type="molecule type" value="Genomic_DNA"/>
</dbReference>
<evidence type="ECO:0000256" key="1">
    <source>
        <dbReference type="SAM" id="SignalP"/>
    </source>
</evidence>
<sequence>MFKQAFGSLLLLIMVQQVAAVEKTWCVYDPVGAQGDITRRLKEIALYAQRDQVNLQLKIYQHETEAIAQFNQKKCSGLVATNFNTRNYNTFMGSTAGVGFITNNITAQHFIQLLNQPALRSAMQQEEFEVVGFIPVGMTYMMLKTPTLYKVTDLKNKRIGVLAEVPPQTALVRSVRAQPVALSFDNAIKAFKNNQVDILPVPVYALLAYNLRKEFGESTRVINFPVVYAGLNIVIRAAEYPSDFGVNMRHWFAGQARVLVGQVIRWENRLPAYYWMDVSATEKQAYNVVIAKVRNQYSQNFFYDPRFVKLIKKLRCKDEPQYFECQIW</sequence>
<dbReference type="Gene3D" id="3.40.190.170">
    <property type="entry name" value="Bacterial extracellular solute-binding protein, family 7"/>
    <property type="match status" value="1"/>
</dbReference>
<evidence type="ECO:0000313" key="2">
    <source>
        <dbReference type="EMBL" id="QQT87470.1"/>
    </source>
</evidence>
<dbReference type="AlphaFoldDB" id="A0A7T9UKF0"/>
<keyword evidence="1" id="KW-0732">Signal</keyword>
<dbReference type="RefSeq" id="WP_004995139.1">
    <property type="nucleotide sequence ID" value="NZ_BKGX01000005.1"/>
</dbReference>
<feature type="signal peptide" evidence="1">
    <location>
        <begin position="1"/>
        <end position="19"/>
    </location>
</feature>